<dbReference type="EMBL" id="BTRK01000003">
    <property type="protein sequence ID" value="GMR41517.1"/>
    <property type="molecule type" value="Genomic_DNA"/>
</dbReference>
<protein>
    <submittedName>
        <fullName evidence="1">Uncharacterized protein</fullName>
    </submittedName>
</protein>
<dbReference type="Proteomes" id="UP001328107">
    <property type="component" value="Unassembled WGS sequence"/>
</dbReference>
<dbReference type="AlphaFoldDB" id="A0AAN4ZNH7"/>
<keyword evidence="2" id="KW-1185">Reference proteome</keyword>
<name>A0AAN4ZNH7_9BILA</name>
<organism evidence="1 2">
    <name type="scientific">Pristionchus mayeri</name>
    <dbReference type="NCBI Taxonomy" id="1317129"/>
    <lineage>
        <taxon>Eukaryota</taxon>
        <taxon>Metazoa</taxon>
        <taxon>Ecdysozoa</taxon>
        <taxon>Nematoda</taxon>
        <taxon>Chromadorea</taxon>
        <taxon>Rhabditida</taxon>
        <taxon>Rhabditina</taxon>
        <taxon>Diplogasteromorpha</taxon>
        <taxon>Diplogasteroidea</taxon>
        <taxon>Neodiplogasteridae</taxon>
        <taxon>Pristionchus</taxon>
    </lineage>
</organism>
<reference evidence="2" key="1">
    <citation type="submission" date="2022-10" db="EMBL/GenBank/DDBJ databases">
        <title>Genome assembly of Pristionchus species.</title>
        <authorList>
            <person name="Yoshida K."/>
            <person name="Sommer R.J."/>
        </authorList>
    </citation>
    <scope>NUCLEOTIDE SEQUENCE [LARGE SCALE GENOMIC DNA]</scope>
    <source>
        <strain evidence="2">RS5460</strain>
    </source>
</reference>
<feature type="non-terminal residue" evidence="1">
    <location>
        <position position="125"/>
    </location>
</feature>
<accession>A0AAN4ZNH7</accession>
<evidence type="ECO:0000313" key="2">
    <source>
        <dbReference type="Proteomes" id="UP001328107"/>
    </source>
</evidence>
<sequence>LARIDVSGLTVLETRRSIGWEGSHPRRVGVSLRPCSRSASSNDGCIRRELGLRIRRSSCCSCRSSGCNRCCSWSGSSCDHCCSCCSYDERLKSLGLSLLDLAMEGTTQHLQTENLLLLVVGSLLH</sequence>
<gene>
    <name evidence="1" type="ORF">PMAYCL1PPCAC_11712</name>
</gene>
<evidence type="ECO:0000313" key="1">
    <source>
        <dbReference type="EMBL" id="GMR41517.1"/>
    </source>
</evidence>
<comment type="caution">
    <text evidence="1">The sequence shown here is derived from an EMBL/GenBank/DDBJ whole genome shotgun (WGS) entry which is preliminary data.</text>
</comment>
<proteinExistence type="predicted"/>
<feature type="non-terminal residue" evidence="1">
    <location>
        <position position="1"/>
    </location>
</feature>